<keyword evidence="6" id="KW-0418">Kinase</keyword>
<comment type="caution">
    <text evidence="6">The sequence shown here is derived from an EMBL/GenBank/DDBJ whole genome shotgun (WGS) entry which is preliminary data.</text>
</comment>
<sequence>MSAGEKRGRLLVIEGLDGSGKATQAKLLAAALAADGLPVRQVSFPNYASESSALVRMYLAGQFGQKPDDVNAYAASSFFAVDRYASYKTDWGAFYRDGGVVLADRYTTSNGAHQCSKLPPEAWDGYLEWLFRFEYDLLGLPAPDAVIYLRVDPAVSQKLMTARYHGDESRKDIQERDLEYLARSRAAAEYCARKLGWQAVECARNGEMRPVEEIGREVLALARAALE</sequence>
<dbReference type="GO" id="GO:0004798">
    <property type="term" value="F:dTMP kinase activity"/>
    <property type="evidence" value="ECO:0007669"/>
    <property type="project" value="TreeGrafter"/>
</dbReference>
<accession>A0A9D1Q997</accession>
<evidence type="ECO:0000256" key="2">
    <source>
        <dbReference type="ARBA" id="ARBA00017144"/>
    </source>
</evidence>
<evidence type="ECO:0000313" key="7">
    <source>
        <dbReference type="Proteomes" id="UP000823933"/>
    </source>
</evidence>
<dbReference type="GO" id="GO:0005524">
    <property type="term" value="F:ATP binding"/>
    <property type="evidence" value="ECO:0007669"/>
    <property type="project" value="UniProtKB-KW"/>
</dbReference>
<protein>
    <recommendedName>
        <fullName evidence="2">Thymidylate kinase</fullName>
    </recommendedName>
</protein>
<evidence type="ECO:0000256" key="3">
    <source>
        <dbReference type="ARBA" id="ARBA00022741"/>
    </source>
</evidence>
<reference evidence="6" key="1">
    <citation type="journal article" date="2021" name="PeerJ">
        <title>Extensive microbial diversity within the chicken gut microbiome revealed by metagenomics and culture.</title>
        <authorList>
            <person name="Gilroy R."/>
            <person name="Ravi A."/>
            <person name="Getino M."/>
            <person name="Pursley I."/>
            <person name="Horton D.L."/>
            <person name="Alikhan N.F."/>
            <person name="Baker D."/>
            <person name="Gharbi K."/>
            <person name="Hall N."/>
            <person name="Watson M."/>
            <person name="Adriaenssens E.M."/>
            <person name="Foster-Nyarko E."/>
            <person name="Jarju S."/>
            <person name="Secka A."/>
            <person name="Antonio M."/>
            <person name="Oren A."/>
            <person name="Chaudhuri R.R."/>
            <person name="La Ragione R."/>
            <person name="Hildebrand F."/>
            <person name="Pallen M.J."/>
        </authorList>
    </citation>
    <scope>NUCLEOTIDE SEQUENCE</scope>
    <source>
        <strain evidence="6">ChiHcolR34-3080</strain>
    </source>
</reference>
<name>A0A9D1Q997_9FIRM</name>
<evidence type="ECO:0000259" key="5">
    <source>
        <dbReference type="Pfam" id="PF02223"/>
    </source>
</evidence>
<dbReference type="PANTHER" id="PTHR10344">
    <property type="entry name" value="THYMIDYLATE KINASE"/>
    <property type="match status" value="1"/>
</dbReference>
<dbReference type="InterPro" id="IPR039430">
    <property type="entry name" value="Thymidylate_kin-like_dom"/>
</dbReference>
<dbReference type="GO" id="GO:0005829">
    <property type="term" value="C:cytosol"/>
    <property type="evidence" value="ECO:0007669"/>
    <property type="project" value="TreeGrafter"/>
</dbReference>
<dbReference type="GO" id="GO:0006235">
    <property type="term" value="P:dTTP biosynthetic process"/>
    <property type="evidence" value="ECO:0007669"/>
    <property type="project" value="TreeGrafter"/>
</dbReference>
<keyword evidence="3" id="KW-0547">Nucleotide-binding</keyword>
<gene>
    <name evidence="6" type="ORF">H9890_03945</name>
</gene>
<dbReference type="SUPFAM" id="SSF52540">
    <property type="entry name" value="P-loop containing nucleoside triphosphate hydrolases"/>
    <property type="match status" value="1"/>
</dbReference>
<dbReference type="Gene3D" id="3.40.50.300">
    <property type="entry name" value="P-loop containing nucleotide triphosphate hydrolases"/>
    <property type="match status" value="1"/>
</dbReference>
<organism evidence="6 7">
    <name type="scientific">Candidatus Faecalibacterium intestinigallinarum</name>
    <dbReference type="NCBI Taxonomy" id="2838581"/>
    <lineage>
        <taxon>Bacteria</taxon>
        <taxon>Bacillati</taxon>
        <taxon>Bacillota</taxon>
        <taxon>Clostridia</taxon>
        <taxon>Eubacteriales</taxon>
        <taxon>Oscillospiraceae</taxon>
        <taxon>Faecalibacterium</taxon>
    </lineage>
</organism>
<reference evidence="6" key="2">
    <citation type="submission" date="2021-04" db="EMBL/GenBank/DDBJ databases">
        <authorList>
            <person name="Gilroy R."/>
        </authorList>
    </citation>
    <scope>NUCLEOTIDE SEQUENCE</scope>
    <source>
        <strain evidence="6">ChiHcolR34-3080</strain>
    </source>
</reference>
<dbReference type="PANTHER" id="PTHR10344:SF4">
    <property type="entry name" value="UMP-CMP KINASE 2, MITOCHONDRIAL"/>
    <property type="match status" value="1"/>
</dbReference>
<comment type="similarity">
    <text evidence="1">Belongs to the thymidylate kinase family.</text>
</comment>
<keyword evidence="6" id="KW-0808">Transferase</keyword>
<dbReference type="AlphaFoldDB" id="A0A9D1Q997"/>
<evidence type="ECO:0000256" key="1">
    <source>
        <dbReference type="ARBA" id="ARBA00009776"/>
    </source>
</evidence>
<proteinExistence type="inferred from homology"/>
<evidence type="ECO:0000313" key="6">
    <source>
        <dbReference type="EMBL" id="HIW08541.1"/>
    </source>
</evidence>
<dbReference type="GO" id="GO:0006227">
    <property type="term" value="P:dUDP biosynthetic process"/>
    <property type="evidence" value="ECO:0007669"/>
    <property type="project" value="TreeGrafter"/>
</dbReference>
<feature type="domain" description="Thymidylate kinase-like" evidence="5">
    <location>
        <begin position="13"/>
        <end position="197"/>
    </location>
</feature>
<keyword evidence="4" id="KW-0067">ATP-binding</keyword>
<evidence type="ECO:0000256" key="4">
    <source>
        <dbReference type="ARBA" id="ARBA00022840"/>
    </source>
</evidence>
<dbReference type="InterPro" id="IPR027417">
    <property type="entry name" value="P-loop_NTPase"/>
</dbReference>
<dbReference type="GO" id="GO:0006233">
    <property type="term" value="P:dTDP biosynthetic process"/>
    <property type="evidence" value="ECO:0007669"/>
    <property type="project" value="TreeGrafter"/>
</dbReference>
<dbReference type="Pfam" id="PF02223">
    <property type="entry name" value="Thymidylate_kin"/>
    <property type="match status" value="1"/>
</dbReference>
<dbReference type="Proteomes" id="UP000823933">
    <property type="component" value="Unassembled WGS sequence"/>
</dbReference>
<dbReference type="EMBL" id="DXHQ01000044">
    <property type="protein sequence ID" value="HIW08541.1"/>
    <property type="molecule type" value="Genomic_DNA"/>
</dbReference>